<protein>
    <recommendedName>
        <fullName evidence="4">Lipoprotein</fullName>
    </recommendedName>
</protein>
<proteinExistence type="predicted"/>
<evidence type="ECO:0000313" key="3">
    <source>
        <dbReference type="Proteomes" id="UP001357223"/>
    </source>
</evidence>
<sequence>MKWLNWGVSGLLACGLLASCVTSKSSEPKKEDVEVKETMEEKKAKIDPKEWKIVPPPPELEKPNFEANAKEWVALRAKEFSQVSTDPNENYAKAESASHELDTYIRFTVEGIDIQKDLENLHSLGGTIGHLNYMKSEQEKQGIGAAETITQLDQAYKYMSEILHDLDIIMNHGGKGETFGVTHQLNGENTSKLEAFYMGDD</sequence>
<feature type="region of interest" description="Disordered" evidence="1">
    <location>
        <begin position="23"/>
        <end position="63"/>
    </location>
</feature>
<feature type="compositionally biased region" description="Basic and acidic residues" evidence="1">
    <location>
        <begin position="26"/>
        <end position="52"/>
    </location>
</feature>
<dbReference type="PROSITE" id="PS51257">
    <property type="entry name" value="PROKAR_LIPOPROTEIN"/>
    <property type="match status" value="1"/>
</dbReference>
<organism evidence="2 3">
    <name type="scientific">Niallia oryzisoli</name>
    <dbReference type="NCBI Taxonomy" id="1737571"/>
    <lineage>
        <taxon>Bacteria</taxon>
        <taxon>Bacillati</taxon>
        <taxon>Bacillota</taxon>
        <taxon>Bacilli</taxon>
        <taxon>Bacillales</taxon>
        <taxon>Bacillaceae</taxon>
        <taxon>Niallia</taxon>
    </lineage>
</organism>
<reference evidence="2 3" key="1">
    <citation type="submission" date="2023-10" db="EMBL/GenBank/DDBJ databases">
        <title>Niallia locisalis sp.nov. isolated from a salt pond sample.</title>
        <authorList>
            <person name="Li X.-J."/>
            <person name="Dong L."/>
        </authorList>
    </citation>
    <scope>NUCLEOTIDE SEQUENCE [LARGE SCALE GENOMIC DNA]</scope>
    <source>
        <strain evidence="2 3">DSM 29761</strain>
    </source>
</reference>
<evidence type="ECO:0000313" key="2">
    <source>
        <dbReference type="EMBL" id="WVX84014.1"/>
    </source>
</evidence>
<name>A0ABZ2CJQ4_9BACI</name>
<evidence type="ECO:0000256" key="1">
    <source>
        <dbReference type="SAM" id="MobiDB-lite"/>
    </source>
</evidence>
<gene>
    <name evidence="2" type="ORF">R4Z09_14080</name>
</gene>
<evidence type="ECO:0008006" key="4">
    <source>
        <dbReference type="Google" id="ProtNLM"/>
    </source>
</evidence>
<dbReference type="EMBL" id="CP137640">
    <property type="protein sequence ID" value="WVX84014.1"/>
    <property type="molecule type" value="Genomic_DNA"/>
</dbReference>
<keyword evidence="3" id="KW-1185">Reference proteome</keyword>
<dbReference type="RefSeq" id="WP_338452886.1">
    <property type="nucleotide sequence ID" value="NZ_CP137640.1"/>
</dbReference>
<dbReference type="Proteomes" id="UP001357223">
    <property type="component" value="Chromosome"/>
</dbReference>
<accession>A0ABZ2CJQ4</accession>